<evidence type="ECO:0000313" key="2">
    <source>
        <dbReference type="Proteomes" id="UP001374584"/>
    </source>
</evidence>
<proteinExistence type="predicted"/>
<protein>
    <submittedName>
        <fullName evidence="1">Uncharacterized protein</fullName>
    </submittedName>
</protein>
<keyword evidence="2" id="KW-1185">Reference proteome</keyword>
<accession>A0AAN9NHQ0</accession>
<organism evidence="1 2">
    <name type="scientific">Phaseolus coccineus</name>
    <name type="common">Scarlet runner bean</name>
    <name type="synonym">Phaseolus multiflorus</name>
    <dbReference type="NCBI Taxonomy" id="3886"/>
    <lineage>
        <taxon>Eukaryota</taxon>
        <taxon>Viridiplantae</taxon>
        <taxon>Streptophyta</taxon>
        <taxon>Embryophyta</taxon>
        <taxon>Tracheophyta</taxon>
        <taxon>Spermatophyta</taxon>
        <taxon>Magnoliopsida</taxon>
        <taxon>eudicotyledons</taxon>
        <taxon>Gunneridae</taxon>
        <taxon>Pentapetalae</taxon>
        <taxon>rosids</taxon>
        <taxon>fabids</taxon>
        <taxon>Fabales</taxon>
        <taxon>Fabaceae</taxon>
        <taxon>Papilionoideae</taxon>
        <taxon>50 kb inversion clade</taxon>
        <taxon>NPAAA clade</taxon>
        <taxon>indigoferoid/millettioid clade</taxon>
        <taxon>Phaseoleae</taxon>
        <taxon>Phaseolus</taxon>
    </lineage>
</organism>
<gene>
    <name evidence="1" type="ORF">VNO80_06427</name>
</gene>
<dbReference type="Proteomes" id="UP001374584">
    <property type="component" value="Unassembled WGS sequence"/>
</dbReference>
<comment type="caution">
    <text evidence="1">The sequence shown here is derived from an EMBL/GenBank/DDBJ whole genome shotgun (WGS) entry which is preliminary data.</text>
</comment>
<name>A0AAN9NHQ0_PHACN</name>
<sequence>MCSVGLLFGFKRMRLKVGVFVAVLMSFNKSGSGKVASYALIHNCEFGCIGGIVDMSWSSYGARTKARAFKSVRVIASTLAWPLCPLYLLHLLQFHI</sequence>
<reference evidence="1 2" key="1">
    <citation type="submission" date="2024-01" db="EMBL/GenBank/DDBJ databases">
        <title>The genomes of 5 underutilized Papilionoideae crops provide insights into root nodulation and disease resistanc.</title>
        <authorList>
            <person name="Jiang F."/>
        </authorList>
    </citation>
    <scope>NUCLEOTIDE SEQUENCE [LARGE SCALE GENOMIC DNA]</scope>
    <source>
        <strain evidence="1">JINMINGXINNONG_FW02</strain>
        <tissue evidence="1">Leaves</tissue>
    </source>
</reference>
<evidence type="ECO:0000313" key="1">
    <source>
        <dbReference type="EMBL" id="KAK7373032.1"/>
    </source>
</evidence>
<dbReference type="AlphaFoldDB" id="A0AAN9NHQ0"/>
<dbReference type="EMBL" id="JAYMYR010000003">
    <property type="protein sequence ID" value="KAK7373032.1"/>
    <property type="molecule type" value="Genomic_DNA"/>
</dbReference>